<comment type="caution">
    <text evidence="1">The sequence shown here is derived from an EMBL/GenBank/DDBJ whole genome shotgun (WGS) entry which is preliminary data.</text>
</comment>
<reference evidence="1 2" key="1">
    <citation type="journal article" date="2018" name="Front. Plant Sci.">
        <title>Red Clover (Trifolium pratense) and Zigzag Clover (T. medium) - A Picture of Genomic Similarities and Differences.</title>
        <authorList>
            <person name="Dluhosova J."/>
            <person name="Istvanek J."/>
            <person name="Nedelnik J."/>
            <person name="Repkova J."/>
        </authorList>
    </citation>
    <scope>NUCLEOTIDE SEQUENCE [LARGE SCALE GENOMIC DNA]</scope>
    <source>
        <strain evidence="2">cv. 10/8</strain>
        <tissue evidence="1">Leaf</tissue>
    </source>
</reference>
<name>A0A392UAS0_9FABA</name>
<dbReference type="AlphaFoldDB" id="A0A392UAS0"/>
<feature type="non-terminal residue" evidence="1">
    <location>
        <position position="1"/>
    </location>
</feature>
<evidence type="ECO:0000313" key="1">
    <source>
        <dbReference type="EMBL" id="MCI69937.1"/>
    </source>
</evidence>
<dbReference type="EMBL" id="LXQA010765681">
    <property type="protein sequence ID" value="MCI69937.1"/>
    <property type="molecule type" value="Genomic_DNA"/>
</dbReference>
<keyword evidence="2" id="KW-1185">Reference proteome</keyword>
<dbReference type="Proteomes" id="UP000265520">
    <property type="component" value="Unassembled WGS sequence"/>
</dbReference>
<proteinExistence type="predicted"/>
<accession>A0A392UAS0</accession>
<sequence length="56" mass="6060">PPQSTLFCSVLRAFRQLAPGAVLEVASWSPSEVVARGSPVLASYRQLMADFLLLGR</sequence>
<evidence type="ECO:0000313" key="2">
    <source>
        <dbReference type="Proteomes" id="UP000265520"/>
    </source>
</evidence>
<protein>
    <submittedName>
        <fullName evidence="1">Uncharacterized protein</fullName>
    </submittedName>
</protein>
<organism evidence="1 2">
    <name type="scientific">Trifolium medium</name>
    <dbReference type="NCBI Taxonomy" id="97028"/>
    <lineage>
        <taxon>Eukaryota</taxon>
        <taxon>Viridiplantae</taxon>
        <taxon>Streptophyta</taxon>
        <taxon>Embryophyta</taxon>
        <taxon>Tracheophyta</taxon>
        <taxon>Spermatophyta</taxon>
        <taxon>Magnoliopsida</taxon>
        <taxon>eudicotyledons</taxon>
        <taxon>Gunneridae</taxon>
        <taxon>Pentapetalae</taxon>
        <taxon>rosids</taxon>
        <taxon>fabids</taxon>
        <taxon>Fabales</taxon>
        <taxon>Fabaceae</taxon>
        <taxon>Papilionoideae</taxon>
        <taxon>50 kb inversion clade</taxon>
        <taxon>NPAAA clade</taxon>
        <taxon>Hologalegina</taxon>
        <taxon>IRL clade</taxon>
        <taxon>Trifolieae</taxon>
        <taxon>Trifolium</taxon>
    </lineage>
</organism>